<comment type="caution">
    <text evidence="1">The sequence shown here is derived from an EMBL/GenBank/DDBJ whole genome shotgun (WGS) entry which is preliminary data.</text>
</comment>
<dbReference type="RefSeq" id="WP_068706380.1">
    <property type="nucleotide sequence ID" value="NZ_BDCR01000004.1"/>
</dbReference>
<reference evidence="2" key="1">
    <citation type="submission" date="2016-04" db="EMBL/GenBank/DDBJ databases">
        <title>Draft genome sequence of Paludibacter jiangxiensis strain NM7.</title>
        <authorList>
            <person name="Qiu Y."/>
            <person name="Matsuura N."/>
            <person name="Ohashi A."/>
            <person name="Tourlousse M.D."/>
            <person name="Sekiguchi Y."/>
        </authorList>
    </citation>
    <scope>NUCLEOTIDE SEQUENCE [LARGE SCALE GENOMIC DNA]</scope>
    <source>
        <strain evidence="2">NM7</strain>
    </source>
</reference>
<dbReference type="STRING" id="681398.PJIAN_4909"/>
<proteinExistence type="predicted"/>
<sequence>MQKIYFGDVVVQHTRTGETRTISGKVYKESDTPPAVHMRGYVLKSIAPKERPSYQIIRFCTETAKHVGDTTY</sequence>
<reference evidence="2" key="2">
    <citation type="journal article" date="2017" name="Genome Announc.">
        <title>Draft genome sequence of Paludibacter jiangxiensis NM7(T), a propionate-producing fermentative bacterium.</title>
        <authorList>
            <person name="Qiu Y.-L."/>
            <person name="Tourlousse D.M."/>
            <person name="Matsuura N."/>
            <person name="Ohashi A."/>
            <person name="Sekiguchi Y."/>
        </authorList>
    </citation>
    <scope>NUCLEOTIDE SEQUENCE [LARGE SCALE GENOMIC DNA]</scope>
    <source>
        <strain evidence="2">NM7</strain>
    </source>
</reference>
<gene>
    <name evidence="1" type="ORF">PJIAN_4909</name>
</gene>
<evidence type="ECO:0000313" key="1">
    <source>
        <dbReference type="EMBL" id="GAT64358.1"/>
    </source>
</evidence>
<evidence type="ECO:0000313" key="2">
    <source>
        <dbReference type="Proteomes" id="UP000076586"/>
    </source>
</evidence>
<dbReference type="Proteomes" id="UP000076586">
    <property type="component" value="Unassembled WGS sequence"/>
</dbReference>
<accession>A0A171AW42</accession>
<name>A0A171AW42_9BACT</name>
<organism evidence="1 2">
    <name type="scientific">Paludibacter jiangxiensis</name>
    <dbReference type="NCBI Taxonomy" id="681398"/>
    <lineage>
        <taxon>Bacteria</taxon>
        <taxon>Pseudomonadati</taxon>
        <taxon>Bacteroidota</taxon>
        <taxon>Bacteroidia</taxon>
        <taxon>Bacteroidales</taxon>
        <taxon>Paludibacteraceae</taxon>
        <taxon>Paludibacter</taxon>
    </lineage>
</organism>
<protein>
    <submittedName>
        <fullName evidence="1">Uncharacterized protein</fullName>
    </submittedName>
</protein>
<dbReference type="AlphaFoldDB" id="A0A171AW42"/>
<dbReference type="EMBL" id="BDCR01000004">
    <property type="protein sequence ID" value="GAT64358.1"/>
    <property type="molecule type" value="Genomic_DNA"/>
</dbReference>
<keyword evidence="2" id="KW-1185">Reference proteome</keyword>